<dbReference type="Proteomes" id="UP000031599">
    <property type="component" value="Unassembled WGS sequence"/>
</dbReference>
<proteinExistence type="predicted"/>
<gene>
    <name evidence="2" type="ORF">DB30_01298</name>
</gene>
<feature type="compositionally biased region" description="Pro residues" evidence="1">
    <location>
        <begin position="15"/>
        <end position="38"/>
    </location>
</feature>
<reference evidence="2 3" key="1">
    <citation type="submission" date="2014-12" db="EMBL/GenBank/DDBJ databases">
        <title>Genome assembly of Enhygromyxa salina DSM 15201.</title>
        <authorList>
            <person name="Sharma G."/>
            <person name="Subramanian S."/>
        </authorList>
    </citation>
    <scope>NUCLEOTIDE SEQUENCE [LARGE SCALE GENOMIC DNA]</scope>
    <source>
        <strain evidence="2 3">DSM 15201</strain>
    </source>
</reference>
<name>A0A0C2CMP6_9BACT</name>
<dbReference type="EMBL" id="JMCC02000127">
    <property type="protein sequence ID" value="KIG12536.1"/>
    <property type="molecule type" value="Genomic_DNA"/>
</dbReference>
<comment type="caution">
    <text evidence="2">The sequence shown here is derived from an EMBL/GenBank/DDBJ whole genome shotgun (WGS) entry which is preliminary data.</text>
</comment>
<feature type="compositionally biased region" description="Acidic residues" evidence="1">
    <location>
        <begin position="66"/>
        <end position="89"/>
    </location>
</feature>
<protein>
    <submittedName>
        <fullName evidence="2">Very large tegument protein</fullName>
    </submittedName>
</protein>
<evidence type="ECO:0000256" key="1">
    <source>
        <dbReference type="SAM" id="MobiDB-lite"/>
    </source>
</evidence>
<sequence>MSWSAEVAAAGPEAAPQPAPIDPVPIEPAPIEPAPIEPAPSSEGTADTVPAPALEQPEPEPALEQPEPEPDVEAPEPEPESDFEAQDQPDEPAELLAPIRPPRFDGPYIGVLAMGTANFASVNNVDSPTTLLGAGGFLQAGDAVFPWMSIGIAAGGQAAWIRNQQMFEGALLVEFGFVPAKRYPLSIRTGFGFGGGAITQPGVEKRGGYGGALFKGSLRYEFFPLAETKRPDRGGGWAIGPELGWLGATPAGKDQPFVNTILLGLSTSLYFGS</sequence>
<dbReference type="RefSeq" id="WP_052557577.1">
    <property type="nucleotide sequence ID" value="NZ_JMCC02000127.1"/>
</dbReference>
<feature type="region of interest" description="Disordered" evidence="1">
    <location>
        <begin position="1"/>
        <end position="89"/>
    </location>
</feature>
<accession>A0A0C2CMP6</accession>
<organism evidence="2 3">
    <name type="scientific">Enhygromyxa salina</name>
    <dbReference type="NCBI Taxonomy" id="215803"/>
    <lineage>
        <taxon>Bacteria</taxon>
        <taxon>Pseudomonadati</taxon>
        <taxon>Myxococcota</taxon>
        <taxon>Polyangia</taxon>
        <taxon>Nannocystales</taxon>
        <taxon>Nannocystaceae</taxon>
        <taxon>Enhygromyxa</taxon>
    </lineage>
</organism>
<feature type="compositionally biased region" description="Low complexity" evidence="1">
    <location>
        <begin position="1"/>
        <end position="14"/>
    </location>
</feature>
<evidence type="ECO:0000313" key="2">
    <source>
        <dbReference type="EMBL" id="KIG12536.1"/>
    </source>
</evidence>
<evidence type="ECO:0000313" key="3">
    <source>
        <dbReference type="Proteomes" id="UP000031599"/>
    </source>
</evidence>
<dbReference type="AlphaFoldDB" id="A0A0C2CMP6"/>